<dbReference type="GO" id="GO:0005506">
    <property type="term" value="F:iron ion binding"/>
    <property type="evidence" value="ECO:0007669"/>
    <property type="project" value="InterPro"/>
</dbReference>
<dbReference type="EMBL" id="CP045482">
    <property type="protein sequence ID" value="QGR21301.1"/>
    <property type="molecule type" value="Genomic_DNA"/>
</dbReference>
<keyword evidence="6" id="KW-1185">Reference proteome</keyword>
<organism evidence="5 6">
    <name type="scientific">Acidianus ambivalens</name>
    <name type="common">Desulfurolobus ambivalens</name>
    <dbReference type="NCBI Taxonomy" id="2283"/>
    <lineage>
        <taxon>Archaea</taxon>
        <taxon>Thermoproteota</taxon>
        <taxon>Thermoprotei</taxon>
        <taxon>Sulfolobales</taxon>
        <taxon>Sulfolobaceae</taxon>
        <taxon>Acidianus</taxon>
    </lineage>
</organism>
<reference evidence="4 7" key="1">
    <citation type="submission" date="2019-10" db="EMBL/GenBank/DDBJ databases">
        <title>Comparative genomics of sulfur disproportionating microorganisms.</title>
        <authorList>
            <person name="Ward L.M."/>
            <person name="Bertran E."/>
            <person name="Johnston D."/>
        </authorList>
    </citation>
    <scope>NUCLEOTIDE SEQUENCE [LARGE SCALE GENOMIC DNA]</scope>
    <source>
        <strain evidence="4 7">DSM 3772</strain>
    </source>
</reference>
<evidence type="ECO:0000256" key="1">
    <source>
        <dbReference type="ARBA" id="ARBA00022505"/>
    </source>
</evidence>
<dbReference type="InterPro" id="IPR008274">
    <property type="entry name" value="AldOxase/xan_DH_MoCoBD1"/>
</dbReference>
<dbReference type="GO" id="GO:0016491">
    <property type="term" value="F:oxidoreductase activity"/>
    <property type="evidence" value="ECO:0007669"/>
    <property type="project" value="UniProtKB-KW"/>
</dbReference>
<feature type="domain" description="Aldehyde oxidase/xanthine dehydrogenase a/b hammerhead" evidence="3">
    <location>
        <begin position="11"/>
        <end position="120"/>
    </location>
</feature>
<evidence type="ECO:0000313" key="4">
    <source>
        <dbReference type="EMBL" id="MQL56157.1"/>
    </source>
</evidence>
<accession>A0A650CTV6</accession>
<evidence type="ECO:0000313" key="6">
    <source>
        <dbReference type="Proteomes" id="UP000426328"/>
    </source>
</evidence>
<dbReference type="SUPFAM" id="SSF54665">
    <property type="entry name" value="CO dehydrogenase molybdoprotein N-domain-like"/>
    <property type="match status" value="1"/>
</dbReference>
<dbReference type="RefSeq" id="WP_152942592.1">
    <property type="nucleotide sequence ID" value="NZ_CP045482.1"/>
</dbReference>
<reference evidence="5 6" key="2">
    <citation type="submission" date="2019-10" db="EMBL/GenBank/DDBJ databases">
        <title>Genome Sequences from Six Type Strain Members of the Archaeal Family Sulfolobaceae: Acidianus ambivalens, Acidianus infernus, Metallosphaera prunae, Stygiolobus azoricus, Sulfolobus metallicus, and Sulfurisphaera ohwakuensis.</title>
        <authorList>
            <person name="Counts J.A."/>
            <person name="Kelly R.M."/>
        </authorList>
    </citation>
    <scope>NUCLEOTIDE SEQUENCE [LARGE SCALE GENOMIC DNA]</scope>
    <source>
        <strain evidence="5 6">LEI 10</strain>
    </source>
</reference>
<dbReference type="Gene3D" id="3.90.1170.50">
    <property type="entry name" value="Aldehyde oxidase/xanthine dehydrogenase, a/b hammerhead"/>
    <property type="match status" value="1"/>
</dbReference>
<dbReference type="EMBL" id="WHYS01000002">
    <property type="protein sequence ID" value="MQL56157.1"/>
    <property type="molecule type" value="Genomic_DNA"/>
</dbReference>
<dbReference type="InterPro" id="IPR046867">
    <property type="entry name" value="AldOxase/xan_DH_MoCoBD2"/>
</dbReference>
<protein>
    <submittedName>
        <fullName evidence="5">Molybdopterin-dependent oxidoreductase</fullName>
    </submittedName>
</protein>
<dbReference type="Proteomes" id="UP000426328">
    <property type="component" value="Chromosome"/>
</dbReference>
<dbReference type="Pfam" id="PF01315">
    <property type="entry name" value="Ald_Xan_dh_C"/>
    <property type="match status" value="1"/>
</dbReference>
<dbReference type="InterPro" id="IPR000674">
    <property type="entry name" value="Ald_Oxase/Xan_DH_a/b"/>
</dbReference>
<dbReference type="InterPro" id="IPR036856">
    <property type="entry name" value="Ald_Oxase/Xan_DH_a/b_sf"/>
</dbReference>
<dbReference type="GeneID" id="42778931"/>
<dbReference type="PANTHER" id="PTHR11908">
    <property type="entry name" value="XANTHINE DEHYDROGENASE"/>
    <property type="match status" value="1"/>
</dbReference>
<evidence type="ECO:0000313" key="5">
    <source>
        <dbReference type="EMBL" id="QGR21301.1"/>
    </source>
</evidence>
<evidence type="ECO:0000259" key="3">
    <source>
        <dbReference type="SMART" id="SM01008"/>
    </source>
</evidence>
<dbReference type="SMART" id="SM01008">
    <property type="entry name" value="Ald_Xan_dh_C"/>
    <property type="match status" value="1"/>
</dbReference>
<dbReference type="InterPro" id="IPR037165">
    <property type="entry name" value="AldOxase/xan_DH_Mopterin-bd_sf"/>
</dbReference>
<dbReference type="AlphaFoldDB" id="A0A650CTV6"/>
<dbReference type="PANTHER" id="PTHR11908:SF132">
    <property type="entry name" value="ALDEHYDE OXIDASE 1-RELATED"/>
    <property type="match status" value="1"/>
</dbReference>
<dbReference type="Pfam" id="PF02738">
    <property type="entry name" value="MoCoBD_1"/>
    <property type="match status" value="1"/>
</dbReference>
<dbReference type="KEGG" id="aamb:D1866_04300"/>
<keyword evidence="1" id="KW-0500">Molybdenum</keyword>
<dbReference type="SUPFAM" id="SSF56003">
    <property type="entry name" value="Molybdenum cofactor-binding domain"/>
    <property type="match status" value="1"/>
</dbReference>
<name>A0A650CTV6_ACIAM</name>
<proteinExistence type="predicted"/>
<evidence type="ECO:0000313" key="7">
    <source>
        <dbReference type="Proteomes" id="UP000474054"/>
    </source>
</evidence>
<dbReference type="Gene3D" id="3.30.365.10">
    <property type="entry name" value="Aldehyde oxidase/xanthine dehydrogenase, molybdopterin binding domain"/>
    <property type="match status" value="4"/>
</dbReference>
<sequence>MRRLDLEDVIKGKGNYVDDIPFSGYYGVFVRSQYPHAILRKVDVEGARRKGALVLTAEDLLSLPNLKGKEEQEGSSSISSLLAFKKVRYVGEPIALVIAKDPYEATDLAEEVSVDYEPLPPVSNVDEALKNDVLVFDEVGTNEVYKKTFEYGEMPKDDEELEVSLYWSRSSGNPIETFGVISIPQGDEVTIISNVQAPQFQSNEISKYFKVKVVPTRHGGSFGSKFSVTRYAIVLGLASLKFNIPIKWIETRSEHLMASNSSGPERKFRIKAYFKRDGTVTGLDFKIWEDIGASLYNGQAFKPTGILAGPYKVKNIRYDVSLVATNKNPPGAFRGAGTPPHTWALERVMDFIADELKMERHEVRRKNLIDSFPYDAPYAHYDSGNPRNLLDLALSRKDLWSLREKGYGVGLACSTDPSTPSGQEGVKLSIKKGKVILGIGYGPEGQGNEHVGKLLVSRLLGIPPEAVEVELLSSNESPSSFGPGGSRMAVFLAGAIKGAVEELVSKLKRKYNAEYKDGFLIRGEEKIPITSLQEEVSYVYSQQGKTRFIAYPFACDVAVVKVDEETGLIKPVKLVVYLDPGTPLDEEVVKEQVIGGSAIGVSVALYESYVYENGQLLTLSLSDYGLPTADQMPEFEVNLVPTPSPYTPFGEKGIGEIPVGVAAAAVTSAVEDAIKRKITKVPIREEYRERYLFKINYFSH</sequence>
<dbReference type="InterPro" id="IPR016208">
    <property type="entry name" value="Ald_Oxase/xanthine_DH-like"/>
</dbReference>
<evidence type="ECO:0000256" key="2">
    <source>
        <dbReference type="ARBA" id="ARBA00023002"/>
    </source>
</evidence>
<keyword evidence="2" id="KW-0560">Oxidoreductase</keyword>
<dbReference type="Proteomes" id="UP000474054">
    <property type="component" value="Unassembled WGS sequence"/>
</dbReference>
<gene>
    <name evidence="5" type="ORF">D1866_04300</name>
    <name evidence="4" type="ORF">GFB69_10525</name>
</gene>
<dbReference type="Pfam" id="PF20256">
    <property type="entry name" value="MoCoBD_2"/>
    <property type="match status" value="1"/>
</dbReference>